<dbReference type="OrthoDB" id="10065316at2759"/>
<protein>
    <submittedName>
        <fullName evidence="2">Uncharacterized protein</fullName>
    </submittedName>
</protein>
<keyword evidence="3" id="KW-1185">Reference proteome</keyword>
<dbReference type="AlphaFoldDB" id="A0A7M7GGP0"/>
<name>A0A7M7GGP0_STRPU</name>
<reference evidence="3" key="1">
    <citation type="submission" date="2015-02" db="EMBL/GenBank/DDBJ databases">
        <title>Genome sequencing for Strongylocentrotus purpuratus.</title>
        <authorList>
            <person name="Murali S."/>
            <person name="Liu Y."/>
            <person name="Vee V."/>
            <person name="English A."/>
            <person name="Wang M."/>
            <person name="Skinner E."/>
            <person name="Han Y."/>
            <person name="Muzny D.M."/>
            <person name="Worley K.C."/>
            <person name="Gibbs R.A."/>
        </authorList>
    </citation>
    <scope>NUCLEOTIDE SEQUENCE</scope>
</reference>
<dbReference type="InParanoid" id="A0A7M7GGP0"/>
<proteinExistence type="predicted"/>
<sequence length="89" mass="10675">MARNIVESRVGKCIMETNDYEVRRFNREFEKLLEDEDQTKRQMKQKKREFVHHKQKVDQAKNLTRRDGSRSPMIPTSDTDRSHLPTSIQ</sequence>
<evidence type="ECO:0000256" key="1">
    <source>
        <dbReference type="SAM" id="MobiDB-lite"/>
    </source>
</evidence>
<dbReference type="Proteomes" id="UP000007110">
    <property type="component" value="Unassembled WGS sequence"/>
</dbReference>
<dbReference type="GeneID" id="575705"/>
<accession>A0A7M7GGP0</accession>
<feature type="region of interest" description="Disordered" evidence="1">
    <location>
        <begin position="38"/>
        <end position="89"/>
    </location>
</feature>
<reference evidence="2" key="2">
    <citation type="submission" date="2021-01" db="UniProtKB">
        <authorList>
            <consortium name="EnsemblMetazoa"/>
        </authorList>
    </citation>
    <scope>IDENTIFICATION</scope>
</reference>
<dbReference type="RefSeq" id="XP_003725891.2">
    <property type="nucleotide sequence ID" value="XM_003725843.3"/>
</dbReference>
<dbReference type="EnsemblMetazoa" id="XM_003725843">
    <property type="protein sequence ID" value="XP_003725891"/>
    <property type="gene ID" value="LOC575705"/>
</dbReference>
<dbReference type="KEGG" id="spu:575705"/>
<feature type="compositionally biased region" description="Basic and acidic residues" evidence="1">
    <location>
        <begin position="56"/>
        <end position="69"/>
    </location>
</feature>
<organism evidence="2 3">
    <name type="scientific">Strongylocentrotus purpuratus</name>
    <name type="common">Purple sea urchin</name>
    <dbReference type="NCBI Taxonomy" id="7668"/>
    <lineage>
        <taxon>Eukaryota</taxon>
        <taxon>Metazoa</taxon>
        <taxon>Echinodermata</taxon>
        <taxon>Eleutherozoa</taxon>
        <taxon>Echinozoa</taxon>
        <taxon>Echinoidea</taxon>
        <taxon>Euechinoidea</taxon>
        <taxon>Echinacea</taxon>
        <taxon>Camarodonta</taxon>
        <taxon>Echinidea</taxon>
        <taxon>Strongylocentrotidae</taxon>
        <taxon>Strongylocentrotus</taxon>
    </lineage>
</organism>
<feature type="compositionally biased region" description="Basic residues" evidence="1">
    <location>
        <begin position="41"/>
        <end position="55"/>
    </location>
</feature>
<evidence type="ECO:0000313" key="3">
    <source>
        <dbReference type="Proteomes" id="UP000007110"/>
    </source>
</evidence>
<evidence type="ECO:0000313" key="2">
    <source>
        <dbReference type="EnsemblMetazoa" id="XP_003725891"/>
    </source>
</evidence>